<protein>
    <submittedName>
        <fullName evidence="1">Uncharacterized protein</fullName>
    </submittedName>
</protein>
<dbReference type="EMBL" id="JAOPGA020001462">
    <property type="protein sequence ID" value="KAL0488703.1"/>
    <property type="molecule type" value="Genomic_DNA"/>
</dbReference>
<keyword evidence="2" id="KW-1185">Reference proteome</keyword>
<proteinExistence type="predicted"/>
<dbReference type="PANTHER" id="PTHR33651:SF3">
    <property type="entry name" value="PHAGE PROTEIN"/>
    <property type="match status" value="1"/>
</dbReference>
<evidence type="ECO:0000313" key="1">
    <source>
        <dbReference type="EMBL" id="KAL0488703.1"/>
    </source>
</evidence>
<dbReference type="PANTHER" id="PTHR33651">
    <property type="entry name" value="PROTEIN CBG06246"/>
    <property type="match status" value="1"/>
</dbReference>
<gene>
    <name evidence="1" type="ORF">AKO1_015862</name>
</gene>
<evidence type="ECO:0000313" key="2">
    <source>
        <dbReference type="Proteomes" id="UP001431209"/>
    </source>
</evidence>
<name>A0AAW2ZFV7_9EUKA</name>
<organism evidence="1 2">
    <name type="scientific">Acrasis kona</name>
    <dbReference type="NCBI Taxonomy" id="1008807"/>
    <lineage>
        <taxon>Eukaryota</taxon>
        <taxon>Discoba</taxon>
        <taxon>Heterolobosea</taxon>
        <taxon>Tetramitia</taxon>
        <taxon>Eutetramitia</taxon>
        <taxon>Acrasidae</taxon>
        <taxon>Acrasis</taxon>
    </lineage>
</organism>
<reference evidence="1 2" key="1">
    <citation type="submission" date="2024-03" db="EMBL/GenBank/DDBJ databases">
        <title>The Acrasis kona genome and developmental transcriptomes reveal deep origins of eukaryotic multicellular pathways.</title>
        <authorList>
            <person name="Sheikh S."/>
            <person name="Fu C.-J."/>
            <person name="Brown M.W."/>
            <person name="Baldauf S.L."/>
        </authorList>
    </citation>
    <scope>NUCLEOTIDE SEQUENCE [LARGE SCALE GENOMIC DNA]</scope>
    <source>
        <strain evidence="1 2">ATCC MYA-3509</strain>
    </source>
</reference>
<dbReference type="AlphaFoldDB" id="A0AAW2ZFV7"/>
<dbReference type="Proteomes" id="UP001431209">
    <property type="component" value="Unassembled WGS sequence"/>
</dbReference>
<sequence length="301" mass="33994">MESNIKSKTVGLIQGCPTTSSATMKQSIIAAVKYIEENAYYLGKNMTMEERAQIQELIIKHHLVKWINCSKEIMMKECRLYFESSLSGRTVTFGEKTSGVQTGCVMVVDGNPLWYIKTHSGGSTKGKPSIGKVDFIEIHTYMVLNTIRVCPTTVIIPGLFTETGLLIASKNCRVDFPEFVEMKQIKSLNTDMEKEMTRCAGICSLLQINDVFENNENFGFDDNRLVIFDFAVQHKSTSRPDPKKLLEAYKVDLNQDILRDTAKQVKEAIENTSLEYLPEDARKLVEGHFKTAISECDAYLK</sequence>
<comment type="caution">
    <text evidence="1">The sequence shown here is derived from an EMBL/GenBank/DDBJ whole genome shotgun (WGS) entry which is preliminary data.</text>
</comment>
<accession>A0AAW2ZFV7</accession>